<feature type="region of interest" description="Disordered" evidence="1">
    <location>
        <begin position="94"/>
        <end position="134"/>
    </location>
</feature>
<dbReference type="Proteomes" id="UP000323300">
    <property type="component" value="Unassembled WGS sequence"/>
</dbReference>
<organism evidence="3 4">
    <name type="scientific">Neomesorhizobium albiziae</name>
    <dbReference type="NCBI Taxonomy" id="335020"/>
    <lineage>
        <taxon>Bacteria</taxon>
        <taxon>Pseudomonadati</taxon>
        <taxon>Pseudomonadota</taxon>
        <taxon>Alphaproteobacteria</taxon>
        <taxon>Hyphomicrobiales</taxon>
        <taxon>Phyllobacteriaceae</taxon>
        <taxon>Neomesorhizobium</taxon>
    </lineage>
</organism>
<feature type="transmembrane region" description="Helical" evidence="2">
    <location>
        <begin position="46"/>
        <end position="65"/>
    </location>
</feature>
<name>A0A1I4D2G7_9HYPH</name>
<evidence type="ECO:0000256" key="1">
    <source>
        <dbReference type="SAM" id="MobiDB-lite"/>
    </source>
</evidence>
<keyword evidence="2" id="KW-1133">Transmembrane helix</keyword>
<gene>
    <name evidence="3" type="ORF">SAMN04488498_11552</name>
</gene>
<evidence type="ECO:0000256" key="2">
    <source>
        <dbReference type="SAM" id="Phobius"/>
    </source>
</evidence>
<feature type="compositionally biased region" description="Basic and acidic residues" evidence="1">
    <location>
        <begin position="99"/>
        <end position="110"/>
    </location>
</feature>
<keyword evidence="2" id="KW-0812">Transmembrane</keyword>
<dbReference type="AlphaFoldDB" id="A0A1I4D2G7"/>
<accession>A0A1I4D2G7</accession>
<evidence type="ECO:0000313" key="4">
    <source>
        <dbReference type="Proteomes" id="UP000323300"/>
    </source>
</evidence>
<protein>
    <submittedName>
        <fullName evidence="3">Uncharacterized protein</fullName>
    </submittedName>
</protein>
<reference evidence="3 4" key="1">
    <citation type="submission" date="2016-10" db="EMBL/GenBank/DDBJ databases">
        <authorList>
            <person name="Varghese N."/>
            <person name="Submissions S."/>
        </authorList>
    </citation>
    <scope>NUCLEOTIDE SEQUENCE [LARGE SCALE GENOMIC DNA]</scope>
    <source>
        <strain evidence="3 4">DSM 21822</strain>
    </source>
</reference>
<proteinExistence type="predicted"/>
<keyword evidence="4" id="KW-1185">Reference proteome</keyword>
<evidence type="ECO:0000313" key="3">
    <source>
        <dbReference type="EMBL" id="SFK86657.1"/>
    </source>
</evidence>
<dbReference type="EMBL" id="FOSL01000015">
    <property type="protein sequence ID" value="SFK86657.1"/>
    <property type="molecule type" value="Genomic_DNA"/>
</dbReference>
<sequence>MSILVIALRAVSLLAFAGPLLLVGGGGSRGERKTRARQGGGERAPLVANLAAFGLFFPSLLIFSGSSEASGPLPLALSGCLVALAGGRPCPQIPGRARSRMEPCPQDKSEHRHRHNWPLSPRAPPHLPGPGTARHRRRARLRQPAGSIYFAVRNCPDLCLARPRGEKLLSRTFGEPYEVYQRRTKMIIPYLL</sequence>
<feature type="transmembrane region" description="Helical" evidence="2">
    <location>
        <begin position="6"/>
        <end position="25"/>
    </location>
</feature>
<keyword evidence="2" id="KW-0472">Membrane</keyword>